<evidence type="ECO:0000256" key="6">
    <source>
        <dbReference type="ARBA" id="ARBA00023015"/>
    </source>
</evidence>
<evidence type="ECO:0000256" key="12">
    <source>
        <dbReference type="SAM" id="MobiDB-lite"/>
    </source>
</evidence>
<feature type="region of interest" description="Disordered" evidence="12">
    <location>
        <begin position="51"/>
        <end position="81"/>
    </location>
</feature>
<dbReference type="PANTHER" id="PTHR32248:SF4">
    <property type="entry name" value="RNA POLYMERASE SIGMA-54 FACTOR"/>
    <property type="match status" value="1"/>
</dbReference>
<feature type="domain" description="RNA polymerase sigma factor 54 core-binding" evidence="14">
    <location>
        <begin position="94"/>
        <end position="287"/>
    </location>
</feature>
<evidence type="ECO:0000256" key="11">
    <source>
        <dbReference type="SAM" id="Coils"/>
    </source>
</evidence>
<proteinExistence type="inferred from homology"/>
<comment type="function">
    <text evidence="10">Sigma factors are initiation factors that promote the attachment of RNA polymerase to specific initiation sites and are then released.</text>
</comment>
<dbReference type="Pfam" id="PF04963">
    <property type="entry name" value="Sigma54_CBD"/>
    <property type="match status" value="1"/>
</dbReference>
<dbReference type="Gene3D" id="1.10.10.60">
    <property type="entry name" value="Homeodomain-like"/>
    <property type="match status" value="1"/>
</dbReference>
<dbReference type="GO" id="GO:0016987">
    <property type="term" value="F:sigma factor activity"/>
    <property type="evidence" value="ECO:0007669"/>
    <property type="project" value="UniProtKB-KW"/>
</dbReference>
<dbReference type="PANTHER" id="PTHR32248">
    <property type="entry name" value="RNA POLYMERASE SIGMA-54 FACTOR"/>
    <property type="match status" value="1"/>
</dbReference>
<dbReference type="GO" id="GO:0001216">
    <property type="term" value="F:DNA-binding transcription activator activity"/>
    <property type="evidence" value="ECO:0007669"/>
    <property type="project" value="InterPro"/>
</dbReference>
<evidence type="ECO:0000256" key="7">
    <source>
        <dbReference type="ARBA" id="ARBA00023082"/>
    </source>
</evidence>
<dbReference type="AlphaFoldDB" id="A0A969WBH1"/>
<keyword evidence="11" id="KW-0175">Coiled coil</keyword>
<evidence type="ECO:0000256" key="8">
    <source>
        <dbReference type="ARBA" id="ARBA00023125"/>
    </source>
</evidence>
<comment type="similarity">
    <text evidence="1 10">Belongs to the sigma-54 factor family.</text>
</comment>
<evidence type="ECO:0000256" key="5">
    <source>
        <dbReference type="ARBA" id="ARBA00022695"/>
    </source>
</evidence>
<dbReference type="InterPro" id="IPR000394">
    <property type="entry name" value="RNA_pol_sigma_54"/>
</dbReference>
<feature type="domain" description="RNA polymerase sigma factor 54 DNA-binding" evidence="13">
    <location>
        <begin position="303"/>
        <end position="457"/>
    </location>
</feature>
<name>A0A969WBH1_9GAMM</name>
<dbReference type="NCBIfam" id="TIGR02395">
    <property type="entry name" value="rpoN_sigma"/>
    <property type="match status" value="1"/>
</dbReference>
<dbReference type="PRINTS" id="PR00045">
    <property type="entry name" value="SIGMA54FCT"/>
</dbReference>
<feature type="coiled-coil region" evidence="11">
    <location>
        <begin position="307"/>
        <end position="334"/>
    </location>
</feature>
<dbReference type="InterPro" id="IPR038709">
    <property type="entry name" value="RpoN_core-bd_sf"/>
</dbReference>
<gene>
    <name evidence="15" type="primary">rpoN</name>
    <name evidence="15" type="ORF">G7Y82_14235</name>
</gene>
<evidence type="ECO:0000256" key="9">
    <source>
        <dbReference type="ARBA" id="ARBA00023163"/>
    </source>
</evidence>
<dbReference type="Proteomes" id="UP000653472">
    <property type="component" value="Unassembled WGS sequence"/>
</dbReference>
<keyword evidence="16" id="KW-1185">Reference proteome</keyword>
<evidence type="ECO:0000313" key="15">
    <source>
        <dbReference type="EMBL" id="NKF23474.1"/>
    </source>
</evidence>
<feature type="compositionally biased region" description="Acidic residues" evidence="12">
    <location>
        <begin position="51"/>
        <end position="60"/>
    </location>
</feature>
<dbReference type="PROSITE" id="PS50044">
    <property type="entry name" value="SIGMA54_3"/>
    <property type="match status" value="1"/>
</dbReference>
<sequence length="459" mass="51523">MSNVLFSLTTQASIGLSPRLQHAIQLLQLSSIEFEQALQNALTSNPFLEESEADEADEGEAALPTDANDATCSYEAPYPDRDGRVIERGTRDIADWLAEPEDFRAHLHAQLDAAPLHPRDRAIAGLVIETLDDDGYLRDDVMAVAQQLHFDPPLDAAELDVAIALVQKLDPVGVGARDVCECLQLQLRVSDAPTSDRELASTILDHYLELLGRRDFAAIGRRTDRDEFAVARACKLLRRLDPRPGHRHSAATAQYVVPDVIVVNRDGRLQALSNPALRPRAQLNRHYIELFRGQRRSARHPAMTQQLQEARWLLKNAEQRFATIERVANEVLRRQAAFFVHGDLAMRPMTLREIADELSLHESTISRATSNKYIATPAGLFELKYFFSRELPSRSGSCSPASIRAVLREIIDAEDQTQPLSDVRLADLLRQQGIRVARRTVSKYRSMMRVPPADLRRAQ</sequence>
<dbReference type="GO" id="GO:0003677">
    <property type="term" value="F:DNA binding"/>
    <property type="evidence" value="ECO:0007669"/>
    <property type="project" value="UniProtKB-KW"/>
</dbReference>
<organism evidence="15 16">
    <name type="scientific">Solimonas marina</name>
    <dbReference type="NCBI Taxonomy" id="2714601"/>
    <lineage>
        <taxon>Bacteria</taxon>
        <taxon>Pseudomonadati</taxon>
        <taxon>Pseudomonadota</taxon>
        <taxon>Gammaproteobacteria</taxon>
        <taxon>Nevskiales</taxon>
        <taxon>Nevskiaceae</taxon>
        <taxon>Solimonas</taxon>
    </lineage>
</organism>
<dbReference type="PIRSF" id="PIRSF000774">
    <property type="entry name" value="RpoN"/>
    <property type="match status" value="1"/>
</dbReference>
<evidence type="ECO:0000256" key="3">
    <source>
        <dbReference type="ARBA" id="ARBA00022478"/>
    </source>
</evidence>
<evidence type="ECO:0000256" key="1">
    <source>
        <dbReference type="ARBA" id="ARBA00008798"/>
    </source>
</evidence>
<dbReference type="NCBIfam" id="NF009118">
    <property type="entry name" value="PRK12469.1"/>
    <property type="match status" value="1"/>
</dbReference>
<dbReference type="GO" id="GO:0006352">
    <property type="term" value="P:DNA-templated transcription initiation"/>
    <property type="evidence" value="ECO:0007669"/>
    <property type="project" value="InterPro"/>
</dbReference>
<dbReference type="RefSeq" id="WP_168148800.1">
    <property type="nucleotide sequence ID" value="NZ_JAAVXB010000008.1"/>
</dbReference>
<keyword evidence="5 10" id="KW-0548">Nucleotidyltransferase</keyword>
<dbReference type="EMBL" id="JAAVXB010000008">
    <property type="protein sequence ID" value="NKF23474.1"/>
    <property type="molecule type" value="Genomic_DNA"/>
</dbReference>
<evidence type="ECO:0000256" key="10">
    <source>
        <dbReference type="PIRNR" id="PIRNR000774"/>
    </source>
</evidence>
<dbReference type="Pfam" id="PF04552">
    <property type="entry name" value="Sigma54_DBD"/>
    <property type="match status" value="1"/>
</dbReference>
<dbReference type="GO" id="GO:0000428">
    <property type="term" value="C:DNA-directed RNA polymerase complex"/>
    <property type="evidence" value="ECO:0007669"/>
    <property type="project" value="UniProtKB-KW"/>
</dbReference>
<reference evidence="15" key="1">
    <citation type="submission" date="2020-03" db="EMBL/GenBank/DDBJ databases">
        <title>Solimonas marina sp. nov., isolated from deep seawater of the Pacific Ocean.</title>
        <authorList>
            <person name="Liu X."/>
            <person name="Lai Q."/>
            <person name="Sun F."/>
            <person name="Gai Y."/>
            <person name="Li G."/>
            <person name="Shao Z."/>
        </authorList>
    </citation>
    <scope>NUCLEOTIDE SEQUENCE</scope>
    <source>
        <strain evidence="15">C16B3</strain>
    </source>
</reference>
<keyword evidence="7 10" id="KW-0731">Sigma factor</keyword>
<evidence type="ECO:0000259" key="13">
    <source>
        <dbReference type="Pfam" id="PF04552"/>
    </source>
</evidence>
<dbReference type="GO" id="GO:0016779">
    <property type="term" value="F:nucleotidyltransferase activity"/>
    <property type="evidence" value="ECO:0007669"/>
    <property type="project" value="UniProtKB-KW"/>
</dbReference>
<dbReference type="InterPro" id="IPR007634">
    <property type="entry name" value="RNA_pol_sigma_54_DNA-bd"/>
</dbReference>
<protein>
    <recommendedName>
        <fullName evidence="2 10">RNA polymerase sigma-54 factor</fullName>
    </recommendedName>
</protein>
<evidence type="ECO:0000313" key="16">
    <source>
        <dbReference type="Proteomes" id="UP000653472"/>
    </source>
</evidence>
<dbReference type="Gene3D" id="1.10.10.1330">
    <property type="entry name" value="RNA polymerase sigma-54 factor, core-binding domain"/>
    <property type="match status" value="1"/>
</dbReference>
<keyword evidence="8 10" id="KW-0238">DNA-binding</keyword>
<evidence type="ECO:0000256" key="2">
    <source>
        <dbReference type="ARBA" id="ARBA00019942"/>
    </source>
</evidence>
<keyword evidence="3 10" id="KW-0240">DNA-directed RNA polymerase</keyword>
<evidence type="ECO:0000259" key="14">
    <source>
        <dbReference type="Pfam" id="PF04963"/>
    </source>
</evidence>
<keyword evidence="6 10" id="KW-0805">Transcription regulation</keyword>
<keyword evidence="9 10" id="KW-0804">Transcription</keyword>
<dbReference type="PROSITE" id="PS00717">
    <property type="entry name" value="SIGMA54_1"/>
    <property type="match status" value="1"/>
</dbReference>
<accession>A0A969WBH1</accession>
<dbReference type="Pfam" id="PF00309">
    <property type="entry name" value="Sigma54_AID"/>
    <property type="match status" value="1"/>
</dbReference>
<keyword evidence="4 10" id="KW-0808">Transferase</keyword>
<comment type="caution">
    <text evidence="15">The sequence shown here is derived from an EMBL/GenBank/DDBJ whole genome shotgun (WGS) entry which is preliminary data.</text>
</comment>
<evidence type="ECO:0000256" key="4">
    <source>
        <dbReference type="ARBA" id="ARBA00022679"/>
    </source>
</evidence>
<dbReference type="InterPro" id="IPR007046">
    <property type="entry name" value="RNA_pol_sigma_54_core-bd"/>
</dbReference>